<dbReference type="GlyGen" id="A0A0G2K6D5">
    <property type="glycosylation" value="1 site"/>
</dbReference>
<dbReference type="FunFam" id="3.30.830.10:FF:000011">
    <property type="entry name" value="Presequence protease, mitochondrial"/>
    <property type="match status" value="1"/>
</dbReference>
<gene>
    <name evidence="18 20" type="primary">Pitrm1</name>
</gene>
<dbReference type="GO" id="GO:0006508">
    <property type="term" value="P:proteolysis"/>
    <property type="evidence" value="ECO:0000266"/>
    <property type="project" value="RGD"/>
</dbReference>
<dbReference type="GO" id="GO:0008237">
    <property type="term" value="F:metallopeptidase activity"/>
    <property type="evidence" value="ECO:0000266"/>
    <property type="project" value="RGD"/>
</dbReference>
<evidence type="ECO:0000256" key="16">
    <source>
        <dbReference type="SAM" id="MobiDB-lite"/>
    </source>
</evidence>
<keyword evidence="9" id="KW-0862">Zinc</keyword>
<dbReference type="FunFam" id="3.30.830.10:FF:000013">
    <property type="entry name" value="Mitochondrial presequence protease"/>
    <property type="match status" value="1"/>
</dbReference>
<dbReference type="Proteomes" id="UP000002494">
    <property type="component" value="Chromosome 17"/>
</dbReference>
<dbReference type="Pfam" id="PF00675">
    <property type="entry name" value="Peptidase_M16"/>
    <property type="match status" value="1"/>
</dbReference>
<reference evidence="18" key="1">
    <citation type="submission" date="2024-01" db="EMBL/GenBank/DDBJ databases">
        <title>GRCr8: a new rat reference genome assembly contstructed from accurate long reads and long range scaffolding.</title>
        <authorList>
            <person name="Doris P.A."/>
            <person name="Kalbfleisch T."/>
            <person name="Li K."/>
            <person name="Howe K."/>
            <person name="Wood J."/>
        </authorList>
    </citation>
    <scope>NUCLEOTIDE SEQUENCE [LARGE SCALE GENOMIC DNA]</scope>
    <source>
        <strain evidence="18">Brown Norway</strain>
    </source>
</reference>
<evidence type="ECO:0000256" key="15">
    <source>
        <dbReference type="ARBA" id="ARBA00060344"/>
    </source>
</evidence>
<comment type="cofactor">
    <cofactor evidence="1">
        <name>Zn(2+)</name>
        <dbReference type="ChEBI" id="CHEBI:29105"/>
    </cofactor>
</comment>
<evidence type="ECO:0000256" key="3">
    <source>
        <dbReference type="ARBA" id="ARBA00007575"/>
    </source>
</evidence>
<evidence type="ECO:0000256" key="13">
    <source>
        <dbReference type="ARBA" id="ARBA00023157"/>
    </source>
</evidence>
<dbReference type="GO" id="GO:0004222">
    <property type="term" value="F:metalloendopeptidase activity"/>
    <property type="evidence" value="ECO:0000266"/>
    <property type="project" value="RGD"/>
</dbReference>
<evidence type="ECO:0000256" key="8">
    <source>
        <dbReference type="ARBA" id="ARBA00022801"/>
    </source>
</evidence>
<feature type="domain" description="Peptidase M16C associated" evidence="17">
    <location>
        <begin position="503"/>
        <end position="751"/>
    </location>
</feature>
<dbReference type="PhosphoSitePlus" id="A0A0G2K6D5"/>
<keyword evidence="21" id="KW-1267">Proteomics identification</keyword>
<comment type="similarity">
    <text evidence="3">Belongs to the peptidase M16 family. PreP subfamily.</text>
</comment>
<evidence type="ECO:0000256" key="2">
    <source>
        <dbReference type="ARBA" id="ARBA00004305"/>
    </source>
</evidence>
<dbReference type="MEROPS" id="M16.009"/>
<keyword evidence="8" id="KW-0378">Hydrolase</keyword>
<dbReference type="OMA" id="NYLYYIR"/>
<dbReference type="SMR" id="A0A0G2K6D5"/>
<dbReference type="Ensembl" id="ENSRNOT00000086236.3">
    <property type="protein sequence ID" value="ENSRNOP00000073769.1"/>
    <property type="gene ID" value="ENSRNOG00000016511.8"/>
</dbReference>
<evidence type="ECO:0000256" key="6">
    <source>
        <dbReference type="ARBA" id="ARBA00022670"/>
    </source>
</evidence>
<dbReference type="STRING" id="10116.ENSRNOP00000073769"/>
<evidence type="ECO:0007829" key="21">
    <source>
        <dbReference type="PeptideAtlas" id="A0A0G2K6D5"/>
    </source>
</evidence>
<dbReference type="RefSeq" id="NP_001402089.1">
    <property type="nucleotide sequence ID" value="NM_001415160.1"/>
</dbReference>
<evidence type="ECO:0000256" key="11">
    <source>
        <dbReference type="ARBA" id="ARBA00023049"/>
    </source>
</evidence>
<evidence type="ECO:0000256" key="5">
    <source>
        <dbReference type="ARBA" id="ARBA00020167"/>
    </source>
</evidence>
<reference evidence="18" key="2">
    <citation type="submission" date="2025-08" db="UniProtKB">
        <authorList>
            <consortium name="Ensembl"/>
        </authorList>
    </citation>
    <scope>IDENTIFICATION</scope>
    <source>
        <strain evidence="18">Brown Norway</strain>
    </source>
</reference>
<protein>
    <recommendedName>
        <fullName evidence="5">Presequence protease, mitochondrial</fullName>
    </recommendedName>
    <alternativeName>
        <fullName evidence="14">Pitrilysin metalloproteinase 1</fullName>
    </alternativeName>
</protein>
<evidence type="ECO:0000259" key="17">
    <source>
        <dbReference type="SMART" id="SM01264"/>
    </source>
</evidence>
<name>A0A0G2K6D5_RAT</name>
<dbReference type="FunFam" id="3.30.830.10:FF:000020">
    <property type="entry name" value="Mitochondrial presequence protease"/>
    <property type="match status" value="1"/>
</dbReference>
<dbReference type="PANTHER" id="PTHR43016">
    <property type="entry name" value="PRESEQUENCE PROTEASE"/>
    <property type="match status" value="1"/>
</dbReference>
<dbReference type="Pfam" id="PF08367">
    <property type="entry name" value="M16C_assoc"/>
    <property type="match status" value="1"/>
</dbReference>
<dbReference type="GeneTree" id="ENSGT00390000018381"/>
<dbReference type="GO" id="GO:0005759">
    <property type="term" value="C:mitochondrial matrix"/>
    <property type="evidence" value="ECO:0000266"/>
    <property type="project" value="RGD"/>
</dbReference>
<evidence type="ECO:0000256" key="12">
    <source>
        <dbReference type="ARBA" id="ARBA00023128"/>
    </source>
</evidence>
<dbReference type="InParanoid" id="A0A0G2K6D5"/>
<dbReference type="GO" id="GO:0005739">
    <property type="term" value="C:mitochondrion"/>
    <property type="evidence" value="ECO:0000266"/>
    <property type="project" value="RGD"/>
</dbReference>
<dbReference type="SMART" id="SM01264">
    <property type="entry name" value="M16C_associated"/>
    <property type="match status" value="1"/>
</dbReference>
<dbReference type="SUPFAM" id="SSF63411">
    <property type="entry name" value="LuxS/MPP-like metallohydrolase"/>
    <property type="match status" value="4"/>
</dbReference>
<dbReference type="ExpressionAtlas" id="A0A0G2K6D5">
    <property type="expression patterns" value="baseline and differential"/>
</dbReference>
<dbReference type="AGR" id="RGD:1310998"/>
<dbReference type="InterPro" id="IPR011765">
    <property type="entry name" value="Pept_M16_N"/>
</dbReference>
<feature type="compositionally biased region" description="Basic residues" evidence="16">
    <location>
        <begin position="803"/>
        <end position="813"/>
    </location>
</feature>
<dbReference type="FunFam" id="3.30.830.10:FF:000009">
    <property type="entry name" value="Presequence protease, mitochondrial"/>
    <property type="match status" value="1"/>
</dbReference>
<comment type="subcellular location">
    <subcellularLocation>
        <location evidence="2">Mitochondrion matrix</location>
    </subcellularLocation>
</comment>
<dbReference type="InterPro" id="IPR011249">
    <property type="entry name" value="Metalloenz_LuxS/M16"/>
</dbReference>
<evidence type="ECO:0000256" key="9">
    <source>
        <dbReference type="ARBA" id="ARBA00022833"/>
    </source>
</evidence>
<keyword evidence="7" id="KW-0479">Metal-binding</keyword>
<dbReference type="FunCoup" id="A0A0G2K6D5">
    <property type="interactions" value="2990"/>
</dbReference>
<evidence type="ECO:0000256" key="1">
    <source>
        <dbReference type="ARBA" id="ARBA00001947"/>
    </source>
</evidence>
<evidence type="ECO:0000256" key="10">
    <source>
        <dbReference type="ARBA" id="ARBA00022946"/>
    </source>
</evidence>
<feature type="region of interest" description="Disordered" evidence="16">
    <location>
        <begin position="802"/>
        <end position="832"/>
    </location>
</feature>
<evidence type="ECO:0000313" key="20">
    <source>
        <dbReference type="RGD" id="1310998"/>
    </source>
</evidence>
<dbReference type="GeneID" id="307081"/>
<comment type="subunit">
    <text evidence="4">Monomer and homodimer; homodimerization is induced by binding of the substrate.</text>
</comment>
<proteinExistence type="evidence at protein level"/>
<dbReference type="Pfam" id="PF22516">
    <property type="entry name" value="PreP_C"/>
    <property type="match status" value="1"/>
</dbReference>
<dbReference type="Pfam" id="PF05193">
    <property type="entry name" value="Peptidase_M16_C"/>
    <property type="match status" value="1"/>
</dbReference>
<evidence type="ECO:0000256" key="14">
    <source>
        <dbReference type="ARBA" id="ARBA00032857"/>
    </source>
</evidence>
<dbReference type="Bgee" id="ENSRNOG00000016511">
    <property type="expression patterns" value="Expressed in ovary and 19 other cell types or tissues"/>
</dbReference>
<keyword evidence="6" id="KW-0645">Protease</keyword>
<dbReference type="AlphaFoldDB" id="A0A0G2K6D5"/>
<evidence type="ECO:0000256" key="4">
    <source>
        <dbReference type="ARBA" id="ARBA00011853"/>
    </source>
</evidence>
<dbReference type="jPOST" id="A0A0G2K6D5"/>
<dbReference type="InterPro" id="IPR007863">
    <property type="entry name" value="Peptidase_M16_C"/>
</dbReference>
<keyword evidence="11" id="KW-0482">Metalloprotease</keyword>
<dbReference type="GO" id="GO:0016485">
    <property type="term" value="P:protein processing"/>
    <property type="evidence" value="ECO:0000318"/>
    <property type="project" value="GO_Central"/>
</dbReference>
<dbReference type="Reactome" id="R-RNO-1268020">
    <property type="pathway name" value="Mitochondrial protein import"/>
</dbReference>
<reference evidence="18" key="3">
    <citation type="submission" date="2025-09" db="UniProtKB">
        <authorList>
            <consortium name="Ensembl"/>
        </authorList>
    </citation>
    <scope>IDENTIFICATION</scope>
    <source>
        <strain evidence="18">Brown Norway</strain>
    </source>
</reference>
<keyword evidence="10" id="KW-0809">Transit peptide</keyword>
<dbReference type="InterPro" id="IPR013578">
    <property type="entry name" value="Peptidase_M16C_assoc"/>
</dbReference>
<dbReference type="CTD" id="10531"/>
<keyword evidence="12" id="KW-0496">Mitochondrion</keyword>
<comment type="function">
    <text evidence="15">Metalloendopeptidase of the mitochondrial matrix that functions in peptide cleavage and degradation rather than in protein processing. Has an ATP-independent activity. Specifically cleaves peptides in the range of 5 to 65 residues. Shows a preference for cleavage after small polar residues and before basic residues, but without any positional preference. Degrades the transit peptides of mitochondrial proteins after their cleavage. Also degrades other unstructured peptides. It is also able to degrade amyloid-beta protein 40, one of the peptides produced by APP processing, when it accumulates in mitochondrion. It is a highly efficient protease, at least toward amyloid-beta protein 40. Cleaves that peptide at a specific position and is probably not processive, releasing digested peptides intermediates that can be further cleaved subsequently. It is also able to degrade amyloid-beta protein 42.</text>
</comment>
<evidence type="ECO:0000256" key="7">
    <source>
        <dbReference type="ARBA" id="ARBA00022723"/>
    </source>
</evidence>
<dbReference type="InterPro" id="IPR055130">
    <property type="entry name" value="PreP_C"/>
</dbReference>
<accession>A0A0G2K6D5</accession>
<dbReference type="PANTHER" id="PTHR43016:SF13">
    <property type="entry name" value="PRESEQUENCE PROTEASE, MITOCHONDRIAL"/>
    <property type="match status" value="1"/>
</dbReference>
<dbReference type="Gene3D" id="3.30.830.10">
    <property type="entry name" value="Metalloenzyme, LuxS/M16 peptidase-like"/>
    <property type="match status" value="4"/>
</dbReference>
<evidence type="ECO:0000313" key="18">
    <source>
        <dbReference type="Ensembl" id="ENSRNOP00000073769.1"/>
    </source>
</evidence>
<keyword evidence="13" id="KW-1015">Disulfide bond</keyword>
<sequence>MWRFSGRRGLCAVQRLSSGVHHKVWREKSDQACDRALQYKVGEKIHGFTVNQVTPVPELFLTAVKLSHDNTGARYLHLAREDNNNLFSVQFRTTPMDSTGVPHVLEHTVLCGSQKYPCRDPFFKMLNRSLSTFMNAFTASDYTMYPFSTQNPKDFQNLLSVYLDATFFPCLRELDFWQEGWRLEHEDPSDPQTPLIFKGVVFNEMKGAFTDNERIFSQHLQNKLLPDHTYSVVSGGDPLCIPELTWEQLKQFHTTHYHPSNARFFTYGNFPLEDHLKQIHEEALSKFQKMEESTAVPAQKYWDKPREFHITCGPDSLATDATKQTTVSVSFLLPDITNTFEAFTLNLLSSLLISGPNSPFYKALIESGLGTDFSPDVGYNGYTREAYFSVGLQGIAENDVKTVRELVDRTIEEVIEKGFEDDQIEALLHKIEIQMKHQSASFGMALTSYIASCWNHDGDPVELLQMGSQLTKFRKCLKENPKFLQEKVEQYFKNNPHRLTLSMKPDDRYYEKQTQMETEKLEQKVNSLSQADKKQIYEKGLELQKQQSKHQDASCLPALKVSDIEPTMPFTKFDIALSAGDVPVQYCPQPTNGIVYFRAFSSLNTLPEELRPFVPLFCTVLTKLGCGILNYREQAQQIELKTGGMTVTPHVLPDDSQLDTYEQGVLFSSLCLERNLPDMMHLWSEIFNNPCFEEEEHFKVLVRMSAQELSNGIPDSGHLYAALRAGKTLTPAGDLQETFSGMDQVKVMKRIAEMTDIKPILRKLPRIKKYLLNCDNMRCSVNATPQQMPQAEKEVENFLRNVGRSKKERKPVRPHIVEKPTPSGPSGGAHADGSQIIRKLITDPTFKPCQMKTHFVLPFPVNYVGECVRTVPYADPDHASLKILARLMTAKFLHTEIREKGGAYGGGAKVTHTGIFTLYSYRDPNSIETLQSFGKAIDWAKSGKFTQQDIDEAKLSVFSAVDSPVAPSDKGMDHFLYGLSDEMKQTYREQLFAVTHDKLTSVSHKYLGIGKSTHGLAILGPENSKLAKDPSWIIR</sequence>
<organism evidence="18 19">
    <name type="scientific">Rattus norvegicus</name>
    <name type="common">Rat</name>
    <dbReference type="NCBI Taxonomy" id="10116"/>
    <lineage>
        <taxon>Eukaryota</taxon>
        <taxon>Metazoa</taxon>
        <taxon>Chordata</taxon>
        <taxon>Craniata</taxon>
        <taxon>Vertebrata</taxon>
        <taxon>Euteleostomi</taxon>
        <taxon>Mammalia</taxon>
        <taxon>Eutheria</taxon>
        <taxon>Euarchontoglires</taxon>
        <taxon>Glires</taxon>
        <taxon>Rodentia</taxon>
        <taxon>Myomorpha</taxon>
        <taxon>Muroidea</taxon>
        <taxon>Muridae</taxon>
        <taxon>Murinae</taxon>
        <taxon>Rattus</taxon>
    </lineage>
</organism>
<keyword evidence="19" id="KW-1185">Reference proteome</keyword>
<evidence type="ECO:0000313" key="19">
    <source>
        <dbReference type="Proteomes" id="UP000002494"/>
    </source>
</evidence>
<dbReference type="RGD" id="1310998">
    <property type="gene designation" value="Pitrm1"/>
</dbReference>
<dbReference type="GO" id="GO:0008270">
    <property type="term" value="F:zinc ion binding"/>
    <property type="evidence" value="ECO:0000266"/>
    <property type="project" value="RGD"/>
</dbReference>